<proteinExistence type="predicted"/>
<keyword evidence="4" id="KW-1185">Reference proteome</keyword>
<dbReference type="InterPro" id="IPR044913">
    <property type="entry name" value="P_trefoil_dom_sf"/>
</dbReference>
<dbReference type="InterPro" id="IPR017957">
    <property type="entry name" value="P_trefoil_CS"/>
</dbReference>
<dbReference type="RefSeq" id="XP_041437388.1">
    <property type="nucleotide sequence ID" value="XM_041581454.1"/>
</dbReference>
<evidence type="ECO:0000256" key="1">
    <source>
        <dbReference type="ARBA" id="ARBA00004613"/>
    </source>
</evidence>
<evidence type="ECO:0000313" key="5">
    <source>
        <dbReference type="RefSeq" id="XP_041437388.1"/>
    </source>
</evidence>
<dbReference type="InterPro" id="IPR000519">
    <property type="entry name" value="P_trefoil_dom"/>
</dbReference>
<dbReference type="CTD" id="121399803"/>
<dbReference type="KEGG" id="xla:121399803"/>
<dbReference type="AlphaFoldDB" id="A0A1L8HC72"/>
<dbReference type="InterPro" id="IPR017994">
    <property type="entry name" value="P_trefoil_chordata"/>
</dbReference>
<protein>
    <submittedName>
        <fullName evidence="5">Gastrointestinal growth factor xP1</fullName>
    </submittedName>
</protein>
<dbReference type="GO" id="GO:0030277">
    <property type="term" value="P:maintenance of gastrointestinal epithelium"/>
    <property type="evidence" value="ECO:0007669"/>
    <property type="project" value="TreeGrafter"/>
</dbReference>
<dbReference type="GeneID" id="121399803"/>
<dbReference type="Gene3D" id="4.10.110.10">
    <property type="entry name" value="Spasmolytic Protein, domain 1"/>
    <property type="match status" value="1"/>
</dbReference>
<dbReference type="FunFam" id="4.10.110.10:FF:000006">
    <property type="entry name" value="Trefoil factor 1"/>
    <property type="match status" value="1"/>
</dbReference>
<name>A0A1L8HC72_XENLA</name>
<dbReference type="PANTHER" id="PTHR13826:SF22">
    <property type="entry name" value="GASTROINTESTINAL GROWTH FACTOR XP4-RELATED"/>
    <property type="match status" value="1"/>
</dbReference>
<dbReference type="OrthoDB" id="10051464at2759"/>
<keyword evidence="3" id="KW-1015">Disulfide bond</keyword>
<evidence type="ECO:0000256" key="3">
    <source>
        <dbReference type="ARBA" id="ARBA00023157"/>
    </source>
</evidence>
<reference evidence="5" key="1">
    <citation type="submission" date="2025-08" db="UniProtKB">
        <authorList>
            <consortium name="RefSeq"/>
        </authorList>
    </citation>
    <scope>IDENTIFICATION</scope>
    <source>
        <strain evidence="5">J_2021</strain>
        <tissue evidence="5">Erythrocytes</tissue>
    </source>
</reference>
<dbReference type="SUPFAM" id="SSF57492">
    <property type="entry name" value="Trefoil"/>
    <property type="match status" value="1"/>
</dbReference>
<dbReference type="PANTHER" id="PTHR13826">
    <property type="entry name" value="INTESTINAL TREFOIL FACTOR-RELATED"/>
    <property type="match status" value="1"/>
</dbReference>
<dbReference type="PaxDb" id="8355-A0A1L8HC72"/>
<dbReference type="PROSITE" id="PS51448">
    <property type="entry name" value="P_TREFOIL_2"/>
    <property type="match status" value="1"/>
</dbReference>
<dbReference type="Pfam" id="PF00088">
    <property type="entry name" value="Trefoil"/>
    <property type="match status" value="1"/>
</dbReference>
<dbReference type="PROSITE" id="PS00025">
    <property type="entry name" value="P_TREFOIL_1"/>
    <property type="match status" value="1"/>
</dbReference>
<evidence type="ECO:0000256" key="2">
    <source>
        <dbReference type="ARBA" id="ARBA00022525"/>
    </source>
</evidence>
<dbReference type="CDD" id="cd00111">
    <property type="entry name" value="Trefoil"/>
    <property type="match status" value="1"/>
</dbReference>
<sequence>MDYKVFCLVAIALFVGSISSASGETRSTEDQCSVERLARVNCGYSDITPDECTKEGCCFDDTIYDAIWCFYPRGTPYC</sequence>
<dbReference type="GO" id="GO:0005615">
    <property type="term" value="C:extracellular space"/>
    <property type="evidence" value="ECO:0007669"/>
    <property type="project" value="TreeGrafter"/>
</dbReference>
<gene>
    <name evidence="5" type="primary">LOC121399803</name>
</gene>
<dbReference type="Proteomes" id="UP000186698">
    <property type="component" value="Chromosome 2L"/>
</dbReference>
<keyword evidence="2" id="KW-0964">Secreted</keyword>
<dbReference type="SMART" id="SM00018">
    <property type="entry name" value="PD"/>
    <property type="match status" value="1"/>
</dbReference>
<comment type="subcellular location">
    <subcellularLocation>
        <location evidence="1">Secreted</location>
    </subcellularLocation>
</comment>
<dbReference type="PRINTS" id="PR00680">
    <property type="entry name" value="PTREFOIL"/>
</dbReference>
<evidence type="ECO:0000313" key="4">
    <source>
        <dbReference type="Proteomes" id="UP000186698"/>
    </source>
</evidence>
<organism evidence="4 5">
    <name type="scientific">Xenopus laevis</name>
    <name type="common">African clawed frog</name>
    <dbReference type="NCBI Taxonomy" id="8355"/>
    <lineage>
        <taxon>Eukaryota</taxon>
        <taxon>Metazoa</taxon>
        <taxon>Chordata</taxon>
        <taxon>Craniata</taxon>
        <taxon>Vertebrata</taxon>
        <taxon>Euteleostomi</taxon>
        <taxon>Amphibia</taxon>
        <taxon>Batrachia</taxon>
        <taxon>Anura</taxon>
        <taxon>Pipoidea</taxon>
        <taxon>Pipidae</taxon>
        <taxon>Xenopodinae</taxon>
        <taxon>Xenopus</taxon>
        <taxon>Xenopus</taxon>
    </lineage>
</organism>
<accession>A0A1L8HC72</accession>